<feature type="domain" description="Adenosine deaminase" evidence="9">
    <location>
        <begin position="10"/>
        <end position="334"/>
    </location>
</feature>
<evidence type="ECO:0000256" key="3">
    <source>
        <dbReference type="ARBA" id="ARBA00011245"/>
    </source>
</evidence>
<dbReference type="Proteomes" id="UP001634394">
    <property type="component" value="Unassembled WGS sequence"/>
</dbReference>
<name>A0ABD3W439_SINWO</name>
<evidence type="ECO:0000256" key="8">
    <source>
        <dbReference type="ARBA" id="ARBA00048787"/>
    </source>
</evidence>
<dbReference type="AlphaFoldDB" id="A0ABD3W439"/>
<evidence type="ECO:0000313" key="10">
    <source>
        <dbReference type="EMBL" id="KAL3867508.1"/>
    </source>
</evidence>
<dbReference type="InterPro" id="IPR006330">
    <property type="entry name" value="Ado/ade_deaminase"/>
</dbReference>
<proteinExistence type="inferred from homology"/>
<dbReference type="InterPro" id="IPR032466">
    <property type="entry name" value="Metal_Hydrolase"/>
</dbReference>
<sequence>MSLDFCKRIPKVELHAHLNGSISEETIKKLAMKKNPELYKDWRMSVDKGKVGTIDNVFQIFKLIHQISDNTEAIYTIAYDVIHEFSADNVKYLELRSTPRDAPSMGMTKISYIEAILKAIEDCHKEKLDIVVKLLLAIDRRNDLSIAKETVDLAERYSKLSGGTVVGVDLSGDPSVGDARTLVPVLRDAKCRGLKLALHLAEVPAVDETEEMLKIIPDRIGHGTCLHPDAGGSQGLVDTVLQHRIPLELCLTSNMTCETVSHVDNHHFKYWYDQGLPCAICTDDKGVFSTSLSEEYCLVAETFGLTRNDIWTLSYNSIDLIFAEEAVKQDLRSKWNSVKSYELNSE</sequence>
<protein>
    <recommendedName>
        <fullName evidence="9">Adenosine deaminase domain-containing protein</fullName>
    </recommendedName>
</protein>
<dbReference type="Pfam" id="PF00962">
    <property type="entry name" value="A_deaminase"/>
    <property type="match status" value="1"/>
</dbReference>
<comment type="cofactor">
    <cofactor evidence="1">
        <name>Zn(2+)</name>
        <dbReference type="ChEBI" id="CHEBI:29105"/>
    </cofactor>
</comment>
<comment type="similarity">
    <text evidence="2">Belongs to the metallo-dependent hydrolases superfamily. Adenosine and AMP deaminases family.</text>
</comment>
<evidence type="ECO:0000256" key="5">
    <source>
        <dbReference type="ARBA" id="ARBA00022801"/>
    </source>
</evidence>
<dbReference type="CDD" id="cd00443">
    <property type="entry name" value="ADA_AMPD"/>
    <property type="match status" value="1"/>
</dbReference>
<keyword evidence="7" id="KW-0546">Nucleotide metabolism</keyword>
<evidence type="ECO:0000256" key="2">
    <source>
        <dbReference type="ARBA" id="ARBA00006676"/>
    </source>
</evidence>
<keyword evidence="11" id="KW-1185">Reference proteome</keyword>
<keyword evidence="6" id="KW-0862">Zinc</keyword>
<dbReference type="Gene3D" id="3.20.20.140">
    <property type="entry name" value="Metal-dependent hydrolases"/>
    <property type="match status" value="1"/>
</dbReference>
<gene>
    <name evidence="10" type="ORF">ACJMK2_044708</name>
</gene>
<evidence type="ECO:0000256" key="6">
    <source>
        <dbReference type="ARBA" id="ARBA00022833"/>
    </source>
</evidence>
<dbReference type="GO" id="GO:0016787">
    <property type="term" value="F:hydrolase activity"/>
    <property type="evidence" value="ECO:0007669"/>
    <property type="project" value="UniProtKB-KW"/>
</dbReference>
<dbReference type="GO" id="GO:0009117">
    <property type="term" value="P:nucleotide metabolic process"/>
    <property type="evidence" value="ECO:0007669"/>
    <property type="project" value="UniProtKB-KW"/>
</dbReference>
<dbReference type="SUPFAM" id="SSF51556">
    <property type="entry name" value="Metallo-dependent hydrolases"/>
    <property type="match status" value="1"/>
</dbReference>
<evidence type="ECO:0000256" key="4">
    <source>
        <dbReference type="ARBA" id="ARBA00022723"/>
    </source>
</evidence>
<comment type="catalytic activity">
    <reaction evidence="8">
        <text>N(6)-methyl-AMP + H2O + H(+) = IMP + methylamine</text>
        <dbReference type="Rhea" id="RHEA:16001"/>
        <dbReference type="ChEBI" id="CHEBI:15377"/>
        <dbReference type="ChEBI" id="CHEBI:15378"/>
        <dbReference type="ChEBI" id="CHEBI:58053"/>
        <dbReference type="ChEBI" id="CHEBI:59338"/>
        <dbReference type="ChEBI" id="CHEBI:144842"/>
    </reaction>
    <physiologicalReaction direction="left-to-right" evidence="8">
        <dbReference type="Rhea" id="RHEA:16002"/>
    </physiologicalReaction>
</comment>
<comment type="subunit">
    <text evidence="3">Monomer.</text>
</comment>
<dbReference type="FunFam" id="3.20.20.140:FF:000033">
    <property type="entry name" value="Adenosine deaminase-like protein"/>
    <property type="match status" value="1"/>
</dbReference>
<evidence type="ECO:0000259" key="9">
    <source>
        <dbReference type="Pfam" id="PF00962"/>
    </source>
</evidence>
<keyword evidence="4" id="KW-0479">Metal-binding</keyword>
<evidence type="ECO:0000256" key="1">
    <source>
        <dbReference type="ARBA" id="ARBA00001947"/>
    </source>
</evidence>
<comment type="caution">
    <text evidence="10">The sequence shown here is derived from an EMBL/GenBank/DDBJ whole genome shotgun (WGS) entry which is preliminary data.</text>
</comment>
<dbReference type="InterPro" id="IPR001365">
    <property type="entry name" value="A_deaminase_dom"/>
</dbReference>
<evidence type="ECO:0000313" key="11">
    <source>
        <dbReference type="Proteomes" id="UP001634394"/>
    </source>
</evidence>
<dbReference type="PANTHER" id="PTHR11409:SF42">
    <property type="entry name" value="ADENOSINE DEAMINASE-LIKE PROTEIN"/>
    <property type="match status" value="1"/>
</dbReference>
<organism evidence="10 11">
    <name type="scientific">Sinanodonta woodiana</name>
    <name type="common">Chinese pond mussel</name>
    <name type="synonym">Anodonta woodiana</name>
    <dbReference type="NCBI Taxonomy" id="1069815"/>
    <lineage>
        <taxon>Eukaryota</taxon>
        <taxon>Metazoa</taxon>
        <taxon>Spiralia</taxon>
        <taxon>Lophotrochozoa</taxon>
        <taxon>Mollusca</taxon>
        <taxon>Bivalvia</taxon>
        <taxon>Autobranchia</taxon>
        <taxon>Heteroconchia</taxon>
        <taxon>Palaeoheterodonta</taxon>
        <taxon>Unionida</taxon>
        <taxon>Unionoidea</taxon>
        <taxon>Unionidae</taxon>
        <taxon>Unioninae</taxon>
        <taxon>Sinanodonta</taxon>
    </lineage>
</organism>
<evidence type="ECO:0000256" key="7">
    <source>
        <dbReference type="ARBA" id="ARBA00023080"/>
    </source>
</evidence>
<accession>A0ABD3W439</accession>
<reference evidence="10 11" key="1">
    <citation type="submission" date="2024-11" db="EMBL/GenBank/DDBJ databases">
        <title>Chromosome-level genome assembly of the freshwater bivalve Anodonta woodiana.</title>
        <authorList>
            <person name="Chen X."/>
        </authorList>
    </citation>
    <scope>NUCLEOTIDE SEQUENCE [LARGE SCALE GENOMIC DNA]</scope>
    <source>
        <strain evidence="10">MN2024</strain>
        <tissue evidence="10">Gills</tissue>
    </source>
</reference>
<dbReference type="EMBL" id="JBJQND010000009">
    <property type="protein sequence ID" value="KAL3867508.1"/>
    <property type="molecule type" value="Genomic_DNA"/>
</dbReference>
<dbReference type="PANTHER" id="PTHR11409">
    <property type="entry name" value="ADENOSINE DEAMINASE"/>
    <property type="match status" value="1"/>
</dbReference>
<keyword evidence="5" id="KW-0378">Hydrolase</keyword>
<dbReference type="GO" id="GO:0046872">
    <property type="term" value="F:metal ion binding"/>
    <property type="evidence" value="ECO:0007669"/>
    <property type="project" value="UniProtKB-KW"/>
</dbReference>